<evidence type="ECO:0000313" key="2">
    <source>
        <dbReference type="Proteomes" id="UP001184861"/>
    </source>
</evidence>
<dbReference type="AlphaFoldDB" id="A0AAE3Y733"/>
<reference evidence="1" key="1">
    <citation type="submission" date="2023-07" db="EMBL/GenBank/DDBJ databases">
        <title>Sorghum-associated microbial communities from plants grown in Nebraska, USA.</title>
        <authorList>
            <person name="Schachtman D."/>
        </authorList>
    </citation>
    <scope>NUCLEOTIDE SEQUENCE</scope>
    <source>
        <strain evidence="1">DS2360</strain>
    </source>
</reference>
<name>A0AAE3Y733_9FLAO</name>
<protein>
    <submittedName>
        <fullName evidence="1">Uncharacterized protein</fullName>
    </submittedName>
</protein>
<gene>
    <name evidence="1" type="ORF">J2787_001520</name>
</gene>
<accession>A0AAE3Y733</accession>
<dbReference type="EMBL" id="JAVDQY010000001">
    <property type="protein sequence ID" value="MDR6526150.1"/>
    <property type="molecule type" value="Genomic_DNA"/>
</dbReference>
<evidence type="ECO:0000313" key="1">
    <source>
        <dbReference type="EMBL" id="MDR6526150.1"/>
    </source>
</evidence>
<dbReference type="Proteomes" id="UP001184861">
    <property type="component" value="Unassembled WGS sequence"/>
</dbReference>
<organism evidence="1 2">
    <name type="scientific">Chryseobacterium rhizosphaerae</name>
    <dbReference type="NCBI Taxonomy" id="395937"/>
    <lineage>
        <taxon>Bacteria</taxon>
        <taxon>Pseudomonadati</taxon>
        <taxon>Bacteroidota</taxon>
        <taxon>Flavobacteriia</taxon>
        <taxon>Flavobacteriales</taxon>
        <taxon>Weeksellaceae</taxon>
        <taxon>Chryseobacterium group</taxon>
        <taxon>Chryseobacterium</taxon>
    </lineage>
</organism>
<dbReference type="RefSeq" id="WP_309945614.1">
    <property type="nucleotide sequence ID" value="NZ_JAVDQY010000001.1"/>
</dbReference>
<sequence>MKNKYVCSLIILAVMIIFGNAKNHPHVYLKVQKTERSNILYGDTIMIKESFNDEDVVPNEYIKDTLDPIRANFKRINSITKWTRIKQKDIEGVSAEGGEATFYYQKKKLEKIIARHYGEMGQLLIEYYLFNGKLSFVFEKEYRYNRPLFYDVKVMKENNDTEAFDFKKSEITEARYYFLNARLIHIIDSQDCGAPFSADYIAEEEKRMKEDFKKLLHLEK</sequence>
<comment type="caution">
    <text evidence="1">The sequence shown here is derived from an EMBL/GenBank/DDBJ whole genome shotgun (WGS) entry which is preliminary data.</text>
</comment>
<proteinExistence type="predicted"/>